<dbReference type="RefSeq" id="WP_065411475.1">
    <property type="nucleotide sequence ID" value="NZ_MAYT01000028.1"/>
</dbReference>
<proteinExistence type="inferred from homology"/>
<dbReference type="NCBIfam" id="NF005826">
    <property type="entry name" value="PRK07718.1"/>
    <property type="match status" value="1"/>
</dbReference>
<dbReference type="Proteomes" id="UP000092578">
    <property type="component" value="Unassembled WGS sequence"/>
</dbReference>
<evidence type="ECO:0000256" key="2">
    <source>
        <dbReference type="ARBA" id="ARBA00004162"/>
    </source>
</evidence>
<name>A0A1B9AJ13_9BACI</name>
<keyword evidence="9 10" id="KW-0472">Membrane</keyword>
<comment type="caution">
    <text evidence="11">The sequence shown here is derived from an EMBL/GenBank/DDBJ whole genome shotgun (WGS) entry which is preliminary data.</text>
</comment>
<evidence type="ECO:0000256" key="7">
    <source>
        <dbReference type="ARBA" id="ARBA00022779"/>
    </source>
</evidence>
<dbReference type="Pfam" id="PF03748">
    <property type="entry name" value="FliL"/>
    <property type="match status" value="1"/>
</dbReference>
<gene>
    <name evidence="11" type="ORF">A8F95_12660</name>
</gene>
<organism evidence="11 12">
    <name type="scientific">Pseudobacillus wudalianchiensis</name>
    <dbReference type="NCBI Taxonomy" id="1743143"/>
    <lineage>
        <taxon>Bacteria</taxon>
        <taxon>Bacillati</taxon>
        <taxon>Bacillota</taxon>
        <taxon>Bacilli</taxon>
        <taxon>Bacillales</taxon>
        <taxon>Bacillaceae</taxon>
        <taxon>Pseudobacillus</taxon>
    </lineage>
</organism>
<dbReference type="GO" id="GO:0005886">
    <property type="term" value="C:plasma membrane"/>
    <property type="evidence" value="ECO:0007669"/>
    <property type="project" value="UniProtKB-SubCell"/>
</dbReference>
<evidence type="ECO:0000313" key="12">
    <source>
        <dbReference type="Proteomes" id="UP000092578"/>
    </source>
</evidence>
<keyword evidence="12" id="KW-1185">Reference proteome</keyword>
<evidence type="ECO:0000256" key="4">
    <source>
        <dbReference type="ARBA" id="ARBA00022475"/>
    </source>
</evidence>
<keyword evidence="11" id="KW-0969">Cilium</keyword>
<evidence type="ECO:0000256" key="5">
    <source>
        <dbReference type="ARBA" id="ARBA00022500"/>
    </source>
</evidence>
<sequence>METEAKAGKGNNKLLTVMIVMLTVILLIGTVAIIIILKSSKEGSAKEPDIDEVIESSVDIPEMTTNLASDDYIRISFKIQTDSKKTQEELTKRDFQAKNIIIEELSEMKSQDLKGKKGKEQLTNRLKDQLNEIMQDGEVLDVYITSYIIQ</sequence>
<keyword evidence="4 10" id="KW-1003">Cell membrane</keyword>
<keyword evidence="7 10" id="KW-0283">Flagellar rotation</keyword>
<reference evidence="12" key="1">
    <citation type="submission" date="2016-05" db="EMBL/GenBank/DDBJ databases">
        <authorList>
            <person name="Liu B."/>
            <person name="Wang J."/>
            <person name="Zhu Y."/>
            <person name="Liu G."/>
            <person name="Chen Q."/>
            <person name="Chen Z."/>
            <person name="Lan J."/>
            <person name="Che J."/>
            <person name="Ge C."/>
            <person name="Shi H."/>
            <person name="Pan Z."/>
            <person name="Liu X."/>
        </authorList>
    </citation>
    <scope>NUCLEOTIDE SEQUENCE [LARGE SCALE GENOMIC DNA]</scope>
    <source>
        <strain evidence="12">FJAT-27215</strain>
    </source>
</reference>
<keyword evidence="6 10" id="KW-0812">Transmembrane</keyword>
<keyword evidence="5 10" id="KW-0145">Chemotaxis</keyword>
<dbReference type="AlphaFoldDB" id="A0A1B9AJ13"/>
<feature type="transmembrane region" description="Helical" evidence="10">
    <location>
        <begin position="14"/>
        <end position="37"/>
    </location>
</feature>
<accession>A0A1B9AJ13</accession>
<evidence type="ECO:0000256" key="1">
    <source>
        <dbReference type="ARBA" id="ARBA00002254"/>
    </source>
</evidence>
<keyword evidence="8 10" id="KW-1133">Transmembrane helix</keyword>
<dbReference type="GO" id="GO:0006935">
    <property type="term" value="P:chemotaxis"/>
    <property type="evidence" value="ECO:0007669"/>
    <property type="project" value="UniProtKB-KW"/>
</dbReference>
<dbReference type="GO" id="GO:0009425">
    <property type="term" value="C:bacterial-type flagellum basal body"/>
    <property type="evidence" value="ECO:0007669"/>
    <property type="project" value="InterPro"/>
</dbReference>
<dbReference type="PANTHER" id="PTHR35091">
    <property type="entry name" value="FLAGELLAR PROTEIN FLIL"/>
    <property type="match status" value="1"/>
</dbReference>
<evidence type="ECO:0000256" key="9">
    <source>
        <dbReference type="ARBA" id="ARBA00023136"/>
    </source>
</evidence>
<evidence type="ECO:0000256" key="3">
    <source>
        <dbReference type="ARBA" id="ARBA00008281"/>
    </source>
</evidence>
<evidence type="ECO:0000256" key="6">
    <source>
        <dbReference type="ARBA" id="ARBA00022692"/>
    </source>
</evidence>
<dbReference type="PANTHER" id="PTHR35091:SF2">
    <property type="entry name" value="FLAGELLAR PROTEIN FLIL"/>
    <property type="match status" value="1"/>
</dbReference>
<comment type="similarity">
    <text evidence="3 10">Belongs to the FliL family.</text>
</comment>
<evidence type="ECO:0000256" key="10">
    <source>
        <dbReference type="RuleBase" id="RU364125"/>
    </source>
</evidence>
<evidence type="ECO:0000256" key="8">
    <source>
        <dbReference type="ARBA" id="ARBA00022989"/>
    </source>
</evidence>
<dbReference type="GO" id="GO:0071978">
    <property type="term" value="P:bacterial-type flagellum-dependent swarming motility"/>
    <property type="evidence" value="ECO:0007669"/>
    <property type="project" value="TreeGrafter"/>
</dbReference>
<keyword evidence="11" id="KW-0282">Flagellum</keyword>
<protein>
    <recommendedName>
        <fullName evidence="10">Flagellar protein FliL</fullName>
    </recommendedName>
</protein>
<evidence type="ECO:0000313" key="11">
    <source>
        <dbReference type="EMBL" id="OCA83829.1"/>
    </source>
</evidence>
<dbReference type="EMBL" id="MAYT01000028">
    <property type="protein sequence ID" value="OCA83829.1"/>
    <property type="molecule type" value="Genomic_DNA"/>
</dbReference>
<comment type="function">
    <text evidence="1 10">Controls the rotational direction of flagella during chemotaxis.</text>
</comment>
<keyword evidence="11" id="KW-0966">Cell projection</keyword>
<dbReference type="InterPro" id="IPR005503">
    <property type="entry name" value="FliL"/>
</dbReference>
<comment type="subcellular location">
    <subcellularLocation>
        <location evidence="2">Cell membrane</location>
        <topology evidence="2">Single-pass membrane protein</topology>
    </subcellularLocation>
</comment>